<dbReference type="EMBL" id="FNUJ01000002">
    <property type="protein sequence ID" value="SEF23265.1"/>
    <property type="molecule type" value="Genomic_DNA"/>
</dbReference>
<accession>A0A1H5QB41</accession>
<dbReference type="SUPFAM" id="SSF140459">
    <property type="entry name" value="PE/PPE dimer-like"/>
    <property type="match status" value="1"/>
</dbReference>
<feature type="compositionally biased region" description="Gly residues" evidence="1">
    <location>
        <begin position="453"/>
        <end position="465"/>
    </location>
</feature>
<evidence type="ECO:0000313" key="3">
    <source>
        <dbReference type="Proteomes" id="UP000198878"/>
    </source>
</evidence>
<feature type="compositionally biased region" description="Polar residues" evidence="1">
    <location>
        <begin position="1"/>
        <end position="12"/>
    </location>
</feature>
<dbReference type="AlphaFoldDB" id="A0A1H5QB41"/>
<dbReference type="PRINTS" id="PR01500">
    <property type="entry name" value="TROPOELASTIN"/>
</dbReference>
<feature type="compositionally biased region" description="Gly residues" evidence="1">
    <location>
        <begin position="607"/>
        <end position="619"/>
    </location>
</feature>
<evidence type="ECO:0000313" key="2">
    <source>
        <dbReference type="EMBL" id="SEF23265.1"/>
    </source>
</evidence>
<sequence>MAPTAESVSDPSSPDYDKHSPLYDVTADSSSKYYVGPLKTDNTPSGDEIREMATQQIDDEIRAGWLGPAVDPVLRDKKIQELYQQHLDNAKHGLDEGLTMRENGGAPKTLWANASHEQMNDAITQDANPATVAETSEEWVSVGNDLGTHQKTLGDAINASTSNWQGDAGDAVREHLAGVGKWLGATAQGATLAGRQQEIHSQALNETQRQMVANPPVQFDLQATNQKLMAMTDPVQYAAAAGEAMQTYRAQTAARDHAAQIMSQYDETIGAAVATPRFPAPPKLPTATASARTMGTAAGGAGTSGAQPLMARTAMDPALDPTTAGRTQAELDAAGLGGAGGPGGSGAGIPGGGAGGSGFSGSGIPGDGSGAGGSGFSGSGIPGGGSGSGAGGSGFSGAGIPAASGGGGAGGSGFSGAGIPEIPGGSFTGSGIPGSSVPGFDDSTTSSGFTPSGIGGNTGGTGGTGYTPPSIPNILDVSGGGGGVRGGSPIPGFTPPGIDPITGLPTGTGPGGIPNSGIPGGGKMPTIGRGGGINGESIASRLGGIGGGTGGGSLGGIGGGGAGGVGGGVRGTGAGNLAGGAASGAAAEAEAAAARNAGLAGKSGAAGSPGMGGMGAGARGGKKDDDKEHKSADYLESDDPNFFAGEQAVAPPVIGDWKNQDWK</sequence>
<feature type="region of interest" description="Disordered" evidence="1">
    <location>
        <begin position="1"/>
        <end position="24"/>
    </location>
</feature>
<feature type="compositionally biased region" description="Gly residues" evidence="1">
    <location>
        <begin position="405"/>
        <end position="416"/>
    </location>
</feature>
<proteinExistence type="predicted"/>
<feature type="region of interest" description="Disordered" evidence="1">
    <location>
        <begin position="596"/>
        <end position="663"/>
    </location>
</feature>
<feature type="region of interest" description="Disordered" evidence="1">
    <location>
        <begin position="285"/>
        <end position="307"/>
    </location>
</feature>
<feature type="region of interest" description="Disordered" evidence="1">
    <location>
        <begin position="334"/>
        <end position="389"/>
    </location>
</feature>
<feature type="compositionally biased region" description="Low complexity" evidence="1">
    <location>
        <begin position="596"/>
        <end position="606"/>
    </location>
</feature>
<evidence type="ECO:0000256" key="1">
    <source>
        <dbReference type="SAM" id="MobiDB-lite"/>
    </source>
</evidence>
<dbReference type="Proteomes" id="UP000198878">
    <property type="component" value="Unassembled WGS sequence"/>
</dbReference>
<feature type="region of interest" description="Disordered" evidence="1">
    <location>
        <begin position="405"/>
        <end position="490"/>
    </location>
</feature>
<dbReference type="InterPro" id="IPR038332">
    <property type="entry name" value="PPE_sf"/>
</dbReference>
<dbReference type="STRING" id="218821.SAMN05421837_10293"/>
<feature type="compositionally biased region" description="Gly residues" evidence="1">
    <location>
        <begin position="335"/>
        <end position="389"/>
    </location>
</feature>
<dbReference type="Gene3D" id="1.20.1260.20">
    <property type="entry name" value="PPE superfamily"/>
    <property type="match status" value="1"/>
</dbReference>
<reference evidence="3" key="1">
    <citation type="submission" date="2016-10" db="EMBL/GenBank/DDBJ databases">
        <authorList>
            <person name="Varghese N."/>
            <person name="Submissions S."/>
        </authorList>
    </citation>
    <scope>NUCLEOTIDE SEQUENCE [LARGE SCALE GENOMIC DNA]</scope>
    <source>
        <strain evidence="3">DSM 44654</strain>
    </source>
</reference>
<keyword evidence="3" id="KW-1185">Reference proteome</keyword>
<name>A0A1H5QB41_9PSEU</name>
<feature type="compositionally biased region" description="Low complexity" evidence="1">
    <location>
        <begin position="286"/>
        <end position="296"/>
    </location>
</feature>
<gene>
    <name evidence="2" type="ORF">SAMN05421837_10293</name>
</gene>
<dbReference type="RefSeq" id="WP_091388904.1">
    <property type="nucleotide sequence ID" value="NZ_FNUJ01000002.1"/>
</dbReference>
<feature type="compositionally biased region" description="Basic and acidic residues" evidence="1">
    <location>
        <begin position="621"/>
        <end position="633"/>
    </location>
</feature>
<organism evidence="2 3">
    <name type="scientific">Amycolatopsis pretoriensis</name>
    <dbReference type="NCBI Taxonomy" id="218821"/>
    <lineage>
        <taxon>Bacteria</taxon>
        <taxon>Bacillati</taxon>
        <taxon>Actinomycetota</taxon>
        <taxon>Actinomycetes</taxon>
        <taxon>Pseudonocardiales</taxon>
        <taxon>Pseudonocardiaceae</taxon>
        <taxon>Amycolatopsis</taxon>
    </lineage>
</organism>
<protein>
    <submittedName>
        <fullName evidence="2">PPE family protein</fullName>
    </submittedName>
</protein>